<keyword evidence="8" id="KW-0833">Ubl conjugation pathway</keyword>
<dbReference type="Gene3D" id="4.10.1000.10">
    <property type="entry name" value="Zinc finger, CCCH-type"/>
    <property type="match status" value="1"/>
</dbReference>
<evidence type="ECO:0000256" key="8">
    <source>
        <dbReference type="ARBA" id="ARBA00022786"/>
    </source>
</evidence>
<evidence type="ECO:0000256" key="6">
    <source>
        <dbReference type="ARBA" id="ARBA00022737"/>
    </source>
</evidence>
<dbReference type="GO" id="GO:0008270">
    <property type="term" value="F:zinc ion binding"/>
    <property type="evidence" value="ECO:0007669"/>
    <property type="project" value="UniProtKB-KW"/>
</dbReference>
<evidence type="ECO:0000259" key="13">
    <source>
        <dbReference type="PROSITE" id="PS50103"/>
    </source>
</evidence>
<accession>A0A6I9IL11</accession>
<feature type="region of interest" description="Disordered" evidence="11">
    <location>
        <begin position="1"/>
        <end position="73"/>
    </location>
</feature>
<dbReference type="RefSeq" id="XP_006213215.1">
    <property type="nucleotide sequence ID" value="XM_006213153.4"/>
</dbReference>
<dbReference type="InterPro" id="IPR018957">
    <property type="entry name" value="Znf_C3HC4_RING-type"/>
</dbReference>
<evidence type="ECO:0000256" key="10">
    <source>
        <dbReference type="PROSITE-ProRule" id="PRU00723"/>
    </source>
</evidence>
<dbReference type="InterPro" id="IPR045072">
    <property type="entry name" value="MKRN-like"/>
</dbReference>
<feature type="domain" description="C3H1-type" evidence="13">
    <location>
        <begin position="77"/>
        <end position="104"/>
    </location>
</feature>
<feature type="domain" description="RING-type" evidence="12">
    <location>
        <begin position="293"/>
        <end position="347"/>
    </location>
</feature>
<dbReference type="InterPro" id="IPR031644">
    <property type="entry name" value="MKRN1_C"/>
</dbReference>
<sequence length="500" mass="55034">MEEPAAPSEPSEAAGAPRGAEAAGEGVSMPTRPVRPASRQTWPHSPAPFRPSRPTSAQALGGGAVPRWLPGRDSGSWTRQVVCRYYLHGLCKKGGNCQYSHDISGRQEAREGHGGEPDTSAGEGTSMAAHMEPLPQEVAEVPPAASSSSLPLIGSAAERGFFEAEADNAGLEAAGGSGAEGWEGAVEFVPGQPYRGRSIPSVSGAPLQSLVTEREQFAEGLVEELCPDAIMGQCFRGENCMYLHGDMCELCGLQVLHPVDDAQRAEHITACIEAHERDMELSFAVQRSADKVCGICMEVVYEKANPNDCRFGILSSCNHTFCLKCIRRWRSARHFGLRVVKSCPQCRVVSTFVIPSEFWVEEEREKRRLIQQYTEALSDKTCRYFARGRVCPFEETCFYRHELPEDQGEEPQEQGAEASGSGHDLFLEPPQVGEGTMPFKSTKKELVMLWLANPLCKCFLSRGAYELPFSEDQWDLLHCELEEHFNLNLWHYAVACCLVC</sequence>
<dbReference type="PROSITE" id="PS50089">
    <property type="entry name" value="ZF_RING_2"/>
    <property type="match status" value="1"/>
</dbReference>
<evidence type="ECO:0000259" key="12">
    <source>
        <dbReference type="PROSITE" id="PS50089"/>
    </source>
</evidence>
<dbReference type="KEGG" id="vpc:102533611"/>
<protein>
    <recommendedName>
        <fullName evidence="3">RING-type E3 ubiquitin transferase</fullName>
        <ecNumber evidence="3">2.3.2.27</ecNumber>
    </recommendedName>
</protein>
<reference evidence="15" key="1">
    <citation type="submission" date="2025-08" db="UniProtKB">
        <authorList>
            <consortium name="RefSeq"/>
        </authorList>
    </citation>
    <scope>IDENTIFICATION</scope>
</reference>
<dbReference type="Gene3D" id="3.30.40.10">
    <property type="entry name" value="Zinc/RING finger domain, C3HC4 (zinc finger)"/>
    <property type="match status" value="1"/>
</dbReference>
<dbReference type="InterPro" id="IPR013083">
    <property type="entry name" value="Znf_RING/FYVE/PHD"/>
</dbReference>
<dbReference type="InterPro" id="IPR001841">
    <property type="entry name" value="Znf_RING"/>
</dbReference>
<dbReference type="Pfam" id="PF00642">
    <property type="entry name" value="zf-CCCH"/>
    <property type="match status" value="1"/>
</dbReference>
<keyword evidence="5 10" id="KW-0479">Metal-binding</keyword>
<name>A0A6I9IL11_VICPA</name>
<dbReference type="PROSITE" id="PS00518">
    <property type="entry name" value="ZF_RING_1"/>
    <property type="match status" value="1"/>
</dbReference>
<dbReference type="GO" id="GO:0000209">
    <property type="term" value="P:protein polyubiquitination"/>
    <property type="evidence" value="ECO:0007669"/>
    <property type="project" value="InterPro"/>
</dbReference>
<evidence type="ECO:0000256" key="4">
    <source>
        <dbReference type="ARBA" id="ARBA00022679"/>
    </source>
</evidence>
<evidence type="ECO:0000256" key="9">
    <source>
        <dbReference type="ARBA" id="ARBA00022833"/>
    </source>
</evidence>
<feature type="compositionally biased region" description="Low complexity" evidence="11">
    <location>
        <begin position="1"/>
        <end position="26"/>
    </location>
</feature>
<evidence type="ECO:0000256" key="7">
    <source>
        <dbReference type="ARBA" id="ARBA00022771"/>
    </source>
</evidence>
<feature type="domain" description="C3H1-type" evidence="13">
    <location>
        <begin position="220"/>
        <end position="247"/>
    </location>
</feature>
<comment type="catalytic activity">
    <reaction evidence="1">
        <text>S-ubiquitinyl-[E2 ubiquitin-conjugating enzyme]-L-cysteine + [acceptor protein]-L-lysine = [E2 ubiquitin-conjugating enzyme]-L-cysteine + N(6)-ubiquitinyl-[acceptor protein]-L-lysine.</text>
        <dbReference type="EC" id="2.3.2.27"/>
    </reaction>
</comment>
<evidence type="ECO:0000256" key="2">
    <source>
        <dbReference type="ARBA" id="ARBA00004906"/>
    </source>
</evidence>
<feature type="zinc finger region" description="C3H1-type" evidence="10">
    <location>
        <begin position="376"/>
        <end position="404"/>
    </location>
</feature>
<feature type="region of interest" description="Disordered" evidence="11">
    <location>
        <begin position="104"/>
        <end position="126"/>
    </location>
</feature>
<dbReference type="EC" id="2.3.2.27" evidence="3"/>
<keyword evidence="14" id="KW-1185">Reference proteome</keyword>
<gene>
    <name evidence="15" type="primary">MKRN3</name>
</gene>
<dbReference type="Proteomes" id="UP001652581">
    <property type="component" value="Chromosome 27"/>
</dbReference>
<feature type="zinc finger region" description="C3H1-type" evidence="10">
    <location>
        <begin position="220"/>
        <end position="247"/>
    </location>
</feature>
<dbReference type="FunFam" id="3.30.40.10:FF:000117">
    <property type="entry name" value="Probable E3 ubiquitin-protein ligase makorin-1"/>
    <property type="match status" value="1"/>
</dbReference>
<proteinExistence type="predicted"/>
<evidence type="ECO:0000256" key="11">
    <source>
        <dbReference type="SAM" id="MobiDB-lite"/>
    </source>
</evidence>
<dbReference type="CTD" id="7681"/>
<dbReference type="PANTHER" id="PTHR11224">
    <property type="entry name" value="MAKORIN-RELATED"/>
    <property type="match status" value="1"/>
</dbReference>
<dbReference type="PROSITE" id="PS50103">
    <property type="entry name" value="ZF_C3H1"/>
    <property type="match status" value="3"/>
</dbReference>
<dbReference type="Pfam" id="PF15815">
    <property type="entry name" value="MKRN1_C"/>
    <property type="match status" value="1"/>
</dbReference>
<keyword evidence="7 10" id="KW-0863">Zinc-finger</keyword>
<evidence type="ECO:0000313" key="14">
    <source>
        <dbReference type="Proteomes" id="UP001652581"/>
    </source>
</evidence>
<evidence type="ECO:0000256" key="5">
    <source>
        <dbReference type="ARBA" id="ARBA00022723"/>
    </source>
</evidence>
<keyword evidence="6" id="KW-0677">Repeat</keyword>
<dbReference type="GeneID" id="102533611"/>
<dbReference type="FunCoup" id="A0A6I9IL11">
    <property type="interactions" value="689"/>
</dbReference>
<feature type="compositionally biased region" description="Basic and acidic residues" evidence="11">
    <location>
        <begin position="104"/>
        <end position="116"/>
    </location>
</feature>
<dbReference type="InterPro" id="IPR000571">
    <property type="entry name" value="Znf_CCCH"/>
</dbReference>
<feature type="domain" description="C3H1-type" evidence="13">
    <location>
        <begin position="376"/>
        <end position="404"/>
    </location>
</feature>
<dbReference type="OrthoDB" id="411372at2759"/>
<evidence type="ECO:0000313" key="15">
    <source>
        <dbReference type="RefSeq" id="XP_006213215.1"/>
    </source>
</evidence>
<dbReference type="AlphaFoldDB" id="A0A6I9IL11"/>
<keyword evidence="4" id="KW-0808">Transferase</keyword>
<dbReference type="InterPro" id="IPR017907">
    <property type="entry name" value="Znf_RING_CS"/>
</dbReference>
<evidence type="ECO:0000256" key="1">
    <source>
        <dbReference type="ARBA" id="ARBA00000900"/>
    </source>
</evidence>
<dbReference type="SMART" id="SM00184">
    <property type="entry name" value="RING"/>
    <property type="match status" value="1"/>
</dbReference>
<dbReference type="PANTHER" id="PTHR11224:SF38">
    <property type="entry name" value="E3 UBIQUITIN-PROTEIN LIGASE MAKORIN-3-RELATED"/>
    <property type="match status" value="1"/>
</dbReference>
<dbReference type="Pfam" id="PF00097">
    <property type="entry name" value="zf-C3HC4"/>
    <property type="match status" value="1"/>
</dbReference>
<keyword evidence="9 10" id="KW-0862">Zinc</keyword>
<dbReference type="SUPFAM" id="SSF57850">
    <property type="entry name" value="RING/U-box"/>
    <property type="match status" value="1"/>
</dbReference>
<dbReference type="InParanoid" id="A0A6I9IL11"/>
<dbReference type="UniPathway" id="UPA00143"/>
<dbReference type="SUPFAM" id="SSF90229">
    <property type="entry name" value="CCCH zinc finger"/>
    <property type="match status" value="2"/>
</dbReference>
<comment type="pathway">
    <text evidence="2">Protein modification; protein ubiquitination.</text>
</comment>
<dbReference type="GO" id="GO:0061630">
    <property type="term" value="F:ubiquitin protein ligase activity"/>
    <property type="evidence" value="ECO:0007669"/>
    <property type="project" value="UniProtKB-EC"/>
</dbReference>
<feature type="zinc finger region" description="C3H1-type" evidence="10">
    <location>
        <begin position="77"/>
        <end position="104"/>
    </location>
</feature>
<evidence type="ECO:0000256" key="3">
    <source>
        <dbReference type="ARBA" id="ARBA00012483"/>
    </source>
</evidence>
<dbReference type="InterPro" id="IPR036855">
    <property type="entry name" value="Znf_CCCH_sf"/>
</dbReference>
<dbReference type="SMART" id="SM00356">
    <property type="entry name" value="ZnF_C3H1"/>
    <property type="match status" value="3"/>
</dbReference>
<organism evidence="14 15">
    <name type="scientific">Vicugna pacos</name>
    <name type="common">Alpaca</name>
    <name type="synonym">Lama pacos</name>
    <dbReference type="NCBI Taxonomy" id="30538"/>
    <lineage>
        <taxon>Eukaryota</taxon>
        <taxon>Metazoa</taxon>
        <taxon>Chordata</taxon>
        <taxon>Craniata</taxon>
        <taxon>Vertebrata</taxon>
        <taxon>Euteleostomi</taxon>
        <taxon>Mammalia</taxon>
        <taxon>Eutheria</taxon>
        <taxon>Laurasiatheria</taxon>
        <taxon>Artiodactyla</taxon>
        <taxon>Tylopoda</taxon>
        <taxon>Camelidae</taxon>
        <taxon>Vicugna</taxon>
    </lineage>
</organism>